<accession>A0AAV9NJ65</accession>
<dbReference type="GeneID" id="89979847"/>
<sequence length="237" mass="24739">MLSIQETDLTLFPSDYTPAGVLTTNGTGIPSSATAGGANPTGADTPIAGGGGGLSTGAKAGIGAGIAAAVVVGIGVVAFLLRKKRRQKKQKKPFPEVTELPGSHHPRDVPELDSVNIYEAPGATGSDRERERERAQPDSSTQSGSRADTLVGNVSRPKLGTMETPVPGGSSRDITTVDSRDPTTAVNAMPPPENGDFGTATTLEALELQYLEAEERRIQERRAQLLQKRDSPVAGER</sequence>
<protein>
    <recommendedName>
        <fullName evidence="5">Gram-positive cocci surface proteins LPxTG domain-containing protein</fullName>
    </recommendedName>
</protein>
<evidence type="ECO:0008006" key="5">
    <source>
        <dbReference type="Google" id="ProtNLM"/>
    </source>
</evidence>
<feature type="compositionally biased region" description="Basic and acidic residues" evidence="1">
    <location>
        <begin position="126"/>
        <end position="136"/>
    </location>
</feature>
<evidence type="ECO:0000313" key="4">
    <source>
        <dbReference type="Proteomes" id="UP001358417"/>
    </source>
</evidence>
<evidence type="ECO:0000256" key="1">
    <source>
        <dbReference type="SAM" id="MobiDB-lite"/>
    </source>
</evidence>
<keyword evidence="2" id="KW-0812">Transmembrane</keyword>
<evidence type="ECO:0000313" key="3">
    <source>
        <dbReference type="EMBL" id="KAK5057696.1"/>
    </source>
</evidence>
<feature type="compositionally biased region" description="Polar residues" evidence="1">
    <location>
        <begin position="137"/>
        <end position="146"/>
    </location>
</feature>
<keyword evidence="2" id="KW-0472">Membrane</keyword>
<dbReference type="EMBL" id="JAVRRD010000006">
    <property type="protein sequence ID" value="KAK5057696.1"/>
    <property type="molecule type" value="Genomic_DNA"/>
</dbReference>
<name>A0AAV9NJ65_9EURO</name>
<keyword evidence="2" id="KW-1133">Transmembrane helix</keyword>
<organism evidence="3 4">
    <name type="scientific">Exophiala bonariae</name>
    <dbReference type="NCBI Taxonomy" id="1690606"/>
    <lineage>
        <taxon>Eukaryota</taxon>
        <taxon>Fungi</taxon>
        <taxon>Dikarya</taxon>
        <taxon>Ascomycota</taxon>
        <taxon>Pezizomycotina</taxon>
        <taxon>Eurotiomycetes</taxon>
        <taxon>Chaetothyriomycetidae</taxon>
        <taxon>Chaetothyriales</taxon>
        <taxon>Herpotrichiellaceae</taxon>
        <taxon>Exophiala</taxon>
    </lineage>
</organism>
<dbReference type="AlphaFoldDB" id="A0AAV9NJ65"/>
<feature type="region of interest" description="Disordered" evidence="1">
    <location>
        <begin position="85"/>
        <end position="199"/>
    </location>
</feature>
<dbReference type="RefSeq" id="XP_064708814.1">
    <property type="nucleotide sequence ID" value="XM_064855225.1"/>
</dbReference>
<proteinExistence type="predicted"/>
<evidence type="ECO:0000256" key="2">
    <source>
        <dbReference type="SAM" id="Phobius"/>
    </source>
</evidence>
<dbReference type="Proteomes" id="UP001358417">
    <property type="component" value="Unassembled WGS sequence"/>
</dbReference>
<reference evidence="3 4" key="1">
    <citation type="submission" date="2023-08" db="EMBL/GenBank/DDBJ databases">
        <title>Black Yeasts Isolated from many extreme environments.</title>
        <authorList>
            <person name="Coleine C."/>
            <person name="Stajich J.E."/>
            <person name="Selbmann L."/>
        </authorList>
    </citation>
    <scope>NUCLEOTIDE SEQUENCE [LARGE SCALE GENOMIC DNA]</scope>
    <source>
        <strain evidence="3 4">CCFEE 5792</strain>
    </source>
</reference>
<keyword evidence="4" id="KW-1185">Reference proteome</keyword>
<gene>
    <name evidence="3" type="ORF">LTR84_011697</name>
</gene>
<feature type="compositionally biased region" description="Polar residues" evidence="1">
    <location>
        <begin position="172"/>
        <end position="186"/>
    </location>
</feature>
<comment type="caution">
    <text evidence="3">The sequence shown here is derived from an EMBL/GenBank/DDBJ whole genome shotgun (WGS) entry which is preliminary data.</text>
</comment>
<feature type="transmembrane region" description="Helical" evidence="2">
    <location>
        <begin position="60"/>
        <end position="81"/>
    </location>
</feature>